<dbReference type="Proteomes" id="UP001146120">
    <property type="component" value="Unassembled WGS sequence"/>
</dbReference>
<dbReference type="AlphaFoldDB" id="A0AAV2ZH64"/>
<proteinExistence type="predicted"/>
<organism evidence="2 3">
    <name type="scientific">Lagenidium giganteum</name>
    <dbReference type="NCBI Taxonomy" id="4803"/>
    <lineage>
        <taxon>Eukaryota</taxon>
        <taxon>Sar</taxon>
        <taxon>Stramenopiles</taxon>
        <taxon>Oomycota</taxon>
        <taxon>Peronosporomycetes</taxon>
        <taxon>Pythiales</taxon>
        <taxon>Pythiaceae</taxon>
    </lineage>
</organism>
<feature type="compositionally biased region" description="Pro residues" evidence="1">
    <location>
        <begin position="745"/>
        <end position="769"/>
    </location>
</feature>
<feature type="compositionally biased region" description="Pro residues" evidence="1">
    <location>
        <begin position="716"/>
        <end position="738"/>
    </location>
</feature>
<feature type="compositionally biased region" description="Low complexity" evidence="1">
    <location>
        <begin position="438"/>
        <end position="454"/>
    </location>
</feature>
<keyword evidence="3" id="KW-1185">Reference proteome</keyword>
<dbReference type="PANTHER" id="PTHR13627">
    <property type="entry name" value="FUKUTIN RELATED PROTEIN"/>
    <property type="match status" value="1"/>
</dbReference>
<evidence type="ECO:0000313" key="3">
    <source>
        <dbReference type="Proteomes" id="UP001146120"/>
    </source>
</evidence>
<feature type="region of interest" description="Disordered" evidence="1">
    <location>
        <begin position="403"/>
        <end position="454"/>
    </location>
</feature>
<protein>
    <submittedName>
        <fullName evidence="2">Uncharacterized protein</fullName>
    </submittedName>
</protein>
<evidence type="ECO:0000313" key="2">
    <source>
        <dbReference type="EMBL" id="DBA05221.1"/>
    </source>
</evidence>
<sequence length="1037" mass="116521">MMQLIFPQPECEPRTIRIEDYPKATSKCSFYDGLQRLSSVAPPRFKGDHMLMCDERAVLDLWNYCLPITARKDLFCRNADRNDILNIPPRRQLCYASVLHLLTADVYDVFRSVGGKPVLLYGTLLGAVRNASIISYTEDTDIGFQMNGYHRDQVLNELRNRGYHVFPQGIWRVCVAPTHPLASKLYDPSRRLTEAYSVPYADLYAMAPMMTAMGAVLGWHVQEVRDDRPIPEPQFQPYSQVTLNGLEYDTLAAPIDFLVHEYGEDYLRPKRPLPSCEPITIRVEDYPEATSKHSFNDAVRRAGNIPAPRFRGNHTVLCQQAQADSKILWSSCLPITARNYIFCHQADRNDIVTMPSRQQLCYASVLHLLTADVYDVFRSVGAKPVLLYGSLLGAKTRTSASRLAGPVAEGSNTNSIEPSFTNDSTTPEGSSTDIDLGTSPTPTPTSSLPRSLRPGTCLPSTINAKALNAGKDHPDRFYTLLEEVGSYPPPELSGQHRIMCDERQRTNLNWKYCLPITGRIDEPFCNAADRVDLLLPQSKKLLCQASIVHMILLEAYDLLQQFGAQPAVLYGTLLGAVRNASIIPFTEDADVGYVKEGYDWNALREAFWDRGFHLFEATIWRVCIAPTHPLASNLYNPDKGLSACCNIPYVDLYRMQPEQNENTTEWRVEKIRKGRRVPADKFQPYSQVLINGRPFNTVRDPVDFLVDEYGKDYMPPTEPPTELPTSPPTPAPTEPPTAVPTELPTEPPTEAPTEPPTAAPTVAPTPPAEPSCSPETIDVHSIPLSSRTPRDRFYAMLDERGSFPPPVFKKSHMDLCASNGHTYRAWDYCLPITGRKDEPYCTGADRNDLLVPHTSGTRCHASILHLLLTDVYDAFQELGGKPALLYGTLLGAIRNSAVIAFTEAIDIGYQFREHELGTVKQYLWERGYHLFKENIYRVCIAPTHPLASNLYNPDKGHSACCNIPYVDLYRMSPESNGAMWRVEETNHGRRIPDSKLQPYTQVKINGAEFDTVADTTDFLLAEYGRDYMVPKPRRSIR</sequence>
<dbReference type="EMBL" id="DAKRPA010000002">
    <property type="protein sequence ID" value="DBA05221.1"/>
    <property type="molecule type" value="Genomic_DNA"/>
</dbReference>
<reference evidence="2" key="2">
    <citation type="journal article" date="2023" name="Microbiol Resour">
        <title>Decontamination and Annotation of the Draft Genome Sequence of the Oomycete Lagenidium giganteum ARSEF 373.</title>
        <authorList>
            <person name="Morgan W.R."/>
            <person name="Tartar A."/>
        </authorList>
    </citation>
    <scope>NUCLEOTIDE SEQUENCE</scope>
    <source>
        <strain evidence="2">ARSEF 373</strain>
    </source>
</reference>
<accession>A0AAV2ZH64</accession>
<evidence type="ECO:0000256" key="1">
    <source>
        <dbReference type="SAM" id="MobiDB-lite"/>
    </source>
</evidence>
<comment type="caution">
    <text evidence="2">The sequence shown here is derived from an EMBL/GenBank/DDBJ whole genome shotgun (WGS) entry which is preliminary data.</text>
</comment>
<dbReference type="PANTHER" id="PTHR13627:SF33">
    <property type="entry name" value="LICD FAMILY PROTEIN"/>
    <property type="match status" value="1"/>
</dbReference>
<dbReference type="InterPro" id="IPR052613">
    <property type="entry name" value="LicD_transferase"/>
</dbReference>
<reference evidence="2" key="1">
    <citation type="submission" date="2022-11" db="EMBL/GenBank/DDBJ databases">
        <authorList>
            <person name="Morgan W.R."/>
            <person name="Tartar A."/>
        </authorList>
    </citation>
    <scope>NUCLEOTIDE SEQUENCE</scope>
    <source>
        <strain evidence="2">ARSEF 373</strain>
    </source>
</reference>
<gene>
    <name evidence="2" type="ORF">N0F65_005071</name>
</gene>
<feature type="region of interest" description="Disordered" evidence="1">
    <location>
        <begin position="709"/>
        <end position="784"/>
    </location>
</feature>
<feature type="compositionally biased region" description="Polar residues" evidence="1">
    <location>
        <begin position="410"/>
        <end position="433"/>
    </location>
</feature>
<name>A0AAV2ZH64_9STRA</name>